<evidence type="ECO:0000313" key="4">
    <source>
        <dbReference type="Proteomes" id="UP000017836"/>
    </source>
</evidence>
<keyword evidence="4" id="KW-1185">Reference proteome</keyword>
<sequence>MNPKTTTSLMKLLRNHFKETPSVRVCDIDEDASGTSKRFVHLHALALQPGNIRSEPTSGRSVEMGRTKHKPVQVDMDPLDSAGSGVSLTRTNLFVVALGKEGARTILRGLNGYAQSGEFLAIMGRSRCGKSTLLDALASSRLLFSLRFVYALA</sequence>
<dbReference type="PANTHER" id="PTHR48042">
    <property type="entry name" value="ABC TRANSPORTER G FAMILY MEMBER 11"/>
    <property type="match status" value="1"/>
</dbReference>
<dbReference type="EMBL" id="KI392291">
    <property type="protein sequence ID" value="ERN17924.1"/>
    <property type="molecule type" value="Genomic_DNA"/>
</dbReference>
<proteinExistence type="inferred from homology"/>
<accession>U5D649</accession>
<keyword evidence="2" id="KW-0813">Transport</keyword>
<dbReference type="SUPFAM" id="SSF52540">
    <property type="entry name" value="P-loop containing nucleoside triphosphate hydrolases"/>
    <property type="match status" value="1"/>
</dbReference>
<dbReference type="HOGENOM" id="CLU_126762_0_0_1"/>
<evidence type="ECO:0000256" key="1">
    <source>
        <dbReference type="ARBA" id="ARBA00005814"/>
    </source>
</evidence>
<evidence type="ECO:0000313" key="3">
    <source>
        <dbReference type="EMBL" id="ERN17924.1"/>
    </source>
</evidence>
<dbReference type="InterPro" id="IPR027417">
    <property type="entry name" value="P-loop_NTPase"/>
</dbReference>
<gene>
    <name evidence="3" type="ORF">AMTR_s02880p00006840</name>
</gene>
<evidence type="ECO:0000256" key="2">
    <source>
        <dbReference type="ARBA" id="ARBA00022448"/>
    </source>
</evidence>
<evidence type="ECO:0008006" key="5">
    <source>
        <dbReference type="Google" id="ProtNLM"/>
    </source>
</evidence>
<comment type="similarity">
    <text evidence="1">Belongs to the ABC transporter superfamily. ABCG family. Eye pigment precursor importer (TC 3.A.1.204) subfamily.</text>
</comment>
<name>U5D649_AMBTC</name>
<reference evidence="4" key="1">
    <citation type="journal article" date="2013" name="Science">
        <title>The Amborella genome and the evolution of flowering plants.</title>
        <authorList>
            <consortium name="Amborella Genome Project"/>
        </authorList>
    </citation>
    <scope>NUCLEOTIDE SEQUENCE [LARGE SCALE GENOMIC DNA]</scope>
</reference>
<dbReference type="Proteomes" id="UP000017836">
    <property type="component" value="Unassembled WGS sequence"/>
</dbReference>
<dbReference type="InterPro" id="IPR052215">
    <property type="entry name" value="Plant_ABCG"/>
</dbReference>
<dbReference type="AlphaFoldDB" id="U5D649"/>
<protein>
    <recommendedName>
        <fullName evidence="5">ABC transporter domain-containing protein</fullName>
    </recommendedName>
</protein>
<dbReference type="PANTHER" id="PTHR48042:SF19">
    <property type="entry name" value="OS09G0472100 PROTEIN"/>
    <property type="match status" value="1"/>
</dbReference>
<dbReference type="Gramene" id="ERN17924">
    <property type="protein sequence ID" value="ERN17924"/>
    <property type="gene ID" value="AMTR_s02880p00006840"/>
</dbReference>
<organism evidence="3 4">
    <name type="scientific">Amborella trichopoda</name>
    <dbReference type="NCBI Taxonomy" id="13333"/>
    <lineage>
        <taxon>Eukaryota</taxon>
        <taxon>Viridiplantae</taxon>
        <taxon>Streptophyta</taxon>
        <taxon>Embryophyta</taxon>
        <taxon>Tracheophyta</taxon>
        <taxon>Spermatophyta</taxon>
        <taxon>Magnoliopsida</taxon>
        <taxon>Amborellales</taxon>
        <taxon>Amborellaceae</taxon>
        <taxon>Amborella</taxon>
    </lineage>
</organism>
<dbReference type="Gene3D" id="3.40.50.300">
    <property type="entry name" value="P-loop containing nucleotide triphosphate hydrolases"/>
    <property type="match status" value="1"/>
</dbReference>